<keyword evidence="6" id="KW-0539">Nucleus</keyword>
<evidence type="ECO:0000256" key="3">
    <source>
        <dbReference type="ARBA" id="ARBA00023015"/>
    </source>
</evidence>
<evidence type="ECO:0008006" key="11">
    <source>
        <dbReference type="Google" id="ProtNLM"/>
    </source>
</evidence>
<evidence type="ECO:0000256" key="2">
    <source>
        <dbReference type="ARBA" id="ARBA00008089"/>
    </source>
</evidence>
<feature type="coiled-coil region" evidence="7">
    <location>
        <begin position="111"/>
        <end position="145"/>
    </location>
</feature>
<dbReference type="Pfam" id="PF07544">
    <property type="entry name" value="Med9"/>
    <property type="match status" value="1"/>
</dbReference>
<feature type="region of interest" description="Disordered" evidence="8">
    <location>
        <begin position="41"/>
        <end position="88"/>
    </location>
</feature>
<gene>
    <name evidence="9" type="ORF">N8I77_006627</name>
</gene>
<comment type="subcellular location">
    <subcellularLocation>
        <location evidence="1">Nucleus</location>
    </subcellularLocation>
</comment>
<accession>A0AAD9W4R0</accession>
<keyword evidence="4" id="KW-0010">Activator</keyword>
<keyword evidence="5" id="KW-0804">Transcription</keyword>
<feature type="region of interest" description="Disordered" evidence="8">
    <location>
        <begin position="179"/>
        <end position="219"/>
    </location>
</feature>
<comment type="similarity">
    <text evidence="2">Belongs to the Mediator complex subunit 9 family.</text>
</comment>
<feature type="region of interest" description="Disordered" evidence="8">
    <location>
        <begin position="435"/>
        <end position="541"/>
    </location>
</feature>
<evidence type="ECO:0000313" key="10">
    <source>
        <dbReference type="Proteomes" id="UP001265746"/>
    </source>
</evidence>
<feature type="compositionally biased region" description="Acidic residues" evidence="8">
    <location>
        <begin position="530"/>
        <end position="541"/>
    </location>
</feature>
<feature type="compositionally biased region" description="Low complexity" evidence="8">
    <location>
        <begin position="390"/>
        <end position="405"/>
    </location>
</feature>
<dbReference type="GO" id="GO:0016592">
    <property type="term" value="C:mediator complex"/>
    <property type="evidence" value="ECO:0007669"/>
    <property type="project" value="InterPro"/>
</dbReference>
<feature type="compositionally biased region" description="Low complexity" evidence="8">
    <location>
        <begin position="466"/>
        <end position="477"/>
    </location>
</feature>
<feature type="compositionally biased region" description="Basic and acidic residues" evidence="8">
    <location>
        <begin position="491"/>
        <end position="516"/>
    </location>
</feature>
<feature type="region of interest" description="Disordered" evidence="8">
    <location>
        <begin position="317"/>
        <end position="408"/>
    </location>
</feature>
<dbReference type="EMBL" id="JAUJFL010000003">
    <property type="protein sequence ID" value="KAK2607989.1"/>
    <property type="molecule type" value="Genomic_DNA"/>
</dbReference>
<dbReference type="GO" id="GO:0006357">
    <property type="term" value="P:regulation of transcription by RNA polymerase II"/>
    <property type="evidence" value="ECO:0007669"/>
    <property type="project" value="InterPro"/>
</dbReference>
<dbReference type="AlphaFoldDB" id="A0AAD9W4R0"/>
<sequence length="541" mass="57004">MASSSNQGANPHALPGGLTPDSVDVPSELYTVLSRLRYTDKNGAAANGDGDSSKPGANTPAGGLPGSTPAGGANHPGDGSDTKTLSTKDLAAATDPLKHKIQRARAAVHTLPDINRTIAEQEVEIKEWQEKIEKQRKVLQQLKEFGIQFSHGSTDVEMGGTATPTPKGRLITTRVEGDVTGDVPQSSSQTMTPDGPSQPDTKGSASQAKVVHRAGAHGQYDDASTAIPLRLPALPGQANDISDAQRVGIVEDIQGDDVLGHAEAHEGVGGAGVAQETMATIAMNVAKEAISAVPIDAMQLGDSTMNDFVTPGVHDQKYHEEHHEGQSAKTAPIVPTTMKIEPEKFDRTVSGTVDTKPTTEPPQTQVQLPTQSFSDFDAQPPSPKGKEVARSPAASTTGATPASSSLDATNGWVRIPIPQHYNRVRNKLWFIKSITPTQPAPPTKTPQKATPKKPAPKKATPKKASKTPSKSVATKATPSKIRLKVNRKAKNKTDVDADPVHEADIREEAASSHEPDMQSGGYHDGGTDGPDADVDEEVMLL</sequence>
<reference evidence="9" key="1">
    <citation type="submission" date="2023-06" db="EMBL/GenBank/DDBJ databases">
        <authorList>
            <person name="Noh H."/>
        </authorList>
    </citation>
    <scope>NUCLEOTIDE SEQUENCE</scope>
    <source>
        <strain evidence="9">DUCC20226</strain>
    </source>
</reference>
<organism evidence="9 10">
    <name type="scientific">Phomopsis amygdali</name>
    <name type="common">Fusicoccum amygdali</name>
    <dbReference type="NCBI Taxonomy" id="1214568"/>
    <lineage>
        <taxon>Eukaryota</taxon>
        <taxon>Fungi</taxon>
        <taxon>Dikarya</taxon>
        <taxon>Ascomycota</taxon>
        <taxon>Pezizomycotina</taxon>
        <taxon>Sordariomycetes</taxon>
        <taxon>Sordariomycetidae</taxon>
        <taxon>Diaporthales</taxon>
        <taxon>Diaporthaceae</taxon>
        <taxon>Diaporthe</taxon>
    </lineage>
</organism>
<dbReference type="Proteomes" id="UP001265746">
    <property type="component" value="Unassembled WGS sequence"/>
</dbReference>
<name>A0AAD9W4R0_PHOAM</name>
<evidence type="ECO:0000256" key="5">
    <source>
        <dbReference type="ARBA" id="ARBA00023163"/>
    </source>
</evidence>
<evidence type="ECO:0000313" key="9">
    <source>
        <dbReference type="EMBL" id="KAK2607989.1"/>
    </source>
</evidence>
<evidence type="ECO:0000256" key="8">
    <source>
        <dbReference type="SAM" id="MobiDB-lite"/>
    </source>
</evidence>
<feature type="compositionally biased region" description="Basic residues" evidence="8">
    <location>
        <begin position="450"/>
        <end position="465"/>
    </location>
</feature>
<feature type="compositionally biased region" description="Polar residues" evidence="8">
    <location>
        <begin position="183"/>
        <end position="192"/>
    </location>
</feature>
<feature type="region of interest" description="Disordered" evidence="8">
    <location>
        <begin position="1"/>
        <end position="24"/>
    </location>
</feature>
<keyword evidence="10" id="KW-1185">Reference proteome</keyword>
<evidence type="ECO:0000256" key="1">
    <source>
        <dbReference type="ARBA" id="ARBA00004123"/>
    </source>
</evidence>
<proteinExistence type="inferred from homology"/>
<protein>
    <recommendedName>
        <fullName evidence="11">Mediator complex subunit 9</fullName>
    </recommendedName>
</protein>
<dbReference type="InterPro" id="IPR011425">
    <property type="entry name" value="Med9"/>
</dbReference>
<feature type="compositionally biased region" description="Polar residues" evidence="8">
    <location>
        <begin position="198"/>
        <end position="207"/>
    </location>
</feature>
<evidence type="ECO:0000256" key="4">
    <source>
        <dbReference type="ARBA" id="ARBA00023159"/>
    </source>
</evidence>
<evidence type="ECO:0000256" key="7">
    <source>
        <dbReference type="SAM" id="Coils"/>
    </source>
</evidence>
<feature type="compositionally biased region" description="Basic residues" evidence="8">
    <location>
        <begin position="481"/>
        <end position="490"/>
    </location>
</feature>
<keyword evidence="7" id="KW-0175">Coiled coil</keyword>
<dbReference type="GO" id="GO:0003712">
    <property type="term" value="F:transcription coregulator activity"/>
    <property type="evidence" value="ECO:0007669"/>
    <property type="project" value="InterPro"/>
</dbReference>
<feature type="compositionally biased region" description="Basic and acidic residues" evidence="8">
    <location>
        <begin position="317"/>
        <end position="326"/>
    </location>
</feature>
<keyword evidence="3" id="KW-0805">Transcription regulation</keyword>
<feature type="compositionally biased region" description="Polar residues" evidence="8">
    <location>
        <begin position="349"/>
        <end position="374"/>
    </location>
</feature>
<comment type="caution">
    <text evidence="9">The sequence shown here is derived from an EMBL/GenBank/DDBJ whole genome shotgun (WGS) entry which is preliminary data.</text>
</comment>
<evidence type="ECO:0000256" key="6">
    <source>
        <dbReference type="ARBA" id="ARBA00023242"/>
    </source>
</evidence>